<feature type="transmembrane region" description="Helical" evidence="1">
    <location>
        <begin position="21"/>
        <end position="37"/>
    </location>
</feature>
<name>A0A2P5EK62_TREOI</name>
<keyword evidence="1" id="KW-1133">Transmembrane helix</keyword>
<sequence>SGAPILEFEHESERSPLRRQSKTNTVIFFFIFILLFFF</sequence>
<evidence type="ECO:0000313" key="3">
    <source>
        <dbReference type="Proteomes" id="UP000237000"/>
    </source>
</evidence>
<keyword evidence="1" id="KW-0472">Membrane</keyword>
<evidence type="ECO:0000256" key="1">
    <source>
        <dbReference type="SAM" id="Phobius"/>
    </source>
</evidence>
<gene>
    <name evidence="2" type="ORF">TorRG33x02_182550</name>
</gene>
<proteinExistence type="predicted"/>
<keyword evidence="3" id="KW-1185">Reference proteome</keyword>
<dbReference type="AlphaFoldDB" id="A0A2P5EK62"/>
<reference evidence="3" key="1">
    <citation type="submission" date="2016-06" db="EMBL/GenBank/DDBJ databases">
        <title>Parallel loss of symbiosis genes in relatives of nitrogen-fixing non-legume Parasponia.</title>
        <authorList>
            <person name="Van Velzen R."/>
            <person name="Holmer R."/>
            <person name="Bu F."/>
            <person name="Rutten L."/>
            <person name="Van Zeijl A."/>
            <person name="Liu W."/>
            <person name="Santuari L."/>
            <person name="Cao Q."/>
            <person name="Sharma T."/>
            <person name="Shen D."/>
            <person name="Roswanjaya Y."/>
            <person name="Wardhani T."/>
            <person name="Kalhor M.S."/>
            <person name="Jansen J."/>
            <person name="Van den Hoogen J."/>
            <person name="Gungor B."/>
            <person name="Hartog M."/>
            <person name="Hontelez J."/>
            <person name="Verver J."/>
            <person name="Yang W.-C."/>
            <person name="Schijlen E."/>
            <person name="Repin R."/>
            <person name="Schilthuizen M."/>
            <person name="Schranz E."/>
            <person name="Heidstra R."/>
            <person name="Miyata K."/>
            <person name="Fedorova E."/>
            <person name="Kohlen W."/>
            <person name="Bisseling T."/>
            <person name="Smit S."/>
            <person name="Geurts R."/>
        </authorList>
    </citation>
    <scope>NUCLEOTIDE SEQUENCE [LARGE SCALE GENOMIC DNA]</scope>
    <source>
        <strain evidence="3">cv. RG33-2</strain>
    </source>
</reference>
<dbReference type="EMBL" id="JXTC01000139">
    <property type="protein sequence ID" value="PON85957.1"/>
    <property type="molecule type" value="Genomic_DNA"/>
</dbReference>
<comment type="caution">
    <text evidence="2">The sequence shown here is derived from an EMBL/GenBank/DDBJ whole genome shotgun (WGS) entry which is preliminary data.</text>
</comment>
<protein>
    <submittedName>
        <fullName evidence="2">Uncharacterized protein</fullName>
    </submittedName>
</protein>
<organism evidence="2 3">
    <name type="scientific">Trema orientale</name>
    <name type="common">Charcoal tree</name>
    <name type="synonym">Celtis orientalis</name>
    <dbReference type="NCBI Taxonomy" id="63057"/>
    <lineage>
        <taxon>Eukaryota</taxon>
        <taxon>Viridiplantae</taxon>
        <taxon>Streptophyta</taxon>
        <taxon>Embryophyta</taxon>
        <taxon>Tracheophyta</taxon>
        <taxon>Spermatophyta</taxon>
        <taxon>Magnoliopsida</taxon>
        <taxon>eudicotyledons</taxon>
        <taxon>Gunneridae</taxon>
        <taxon>Pentapetalae</taxon>
        <taxon>rosids</taxon>
        <taxon>fabids</taxon>
        <taxon>Rosales</taxon>
        <taxon>Cannabaceae</taxon>
        <taxon>Trema</taxon>
    </lineage>
</organism>
<evidence type="ECO:0000313" key="2">
    <source>
        <dbReference type="EMBL" id="PON85957.1"/>
    </source>
</evidence>
<feature type="non-terminal residue" evidence="2">
    <location>
        <position position="1"/>
    </location>
</feature>
<accession>A0A2P5EK62</accession>
<dbReference type="Proteomes" id="UP000237000">
    <property type="component" value="Unassembled WGS sequence"/>
</dbReference>
<keyword evidence="1" id="KW-0812">Transmembrane</keyword>
<dbReference type="InParanoid" id="A0A2P5EK62"/>